<dbReference type="Proteomes" id="UP000823632">
    <property type="component" value="Unassembled WGS sequence"/>
</dbReference>
<dbReference type="SUPFAM" id="SSF102405">
    <property type="entry name" value="MCP/YpsA-like"/>
    <property type="match status" value="1"/>
</dbReference>
<organism evidence="1 2">
    <name type="scientific">Candidatus Scatousia excrementipullorum</name>
    <dbReference type="NCBI Taxonomy" id="2840936"/>
    <lineage>
        <taxon>Bacteria</taxon>
        <taxon>Candidatus Scatousia</taxon>
    </lineage>
</organism>
<evidence type="ECO:0008006" key="3">
    <source>
        <dbReference type="Google" id="ProtNLM"/>
    </source>
</evidence>
<evidence type="ECO:0000313" key="1">
    <source>
        <dbReference type="EMBL" id="MBO8431500.1"/>
    </source>
</evidence>
<name>A0A9D9DSX8_9BACT</name>
<comment type="caution">
    <text evidence="1">The sequence shown here is derived from an EMBL/GenBank/DDBJ whole genome shotgun (WGS) entry which is preliminary data.</text>
</comment>
<reference evidence="1" key="2">
    <citation type="journal article" date="2021" name="PeerJ">
        <title>Extensive microbial diversity within the chicken gut microbiome revealed by metagenomics and culture.</title>
        <authorList>
            <person name="Gilroy R."/>
            <person name="Ravi A."/>
            <person name="Getino M."/>
            <person name="Pursley I."/>
            <person name="Horton D.L."/>
            <person name="Alikhan N.F."/>
            <person name="Baker D."/>
            <person name="Gharbi K."/>
            <person name="Hall N."/>
            <person name="Watson M."/>
            <person name="Adriaenssens E.M."/>
            <person name="Foster-Nyarko E."/>
            <person name="Jarju S."/>
            <person name="Secka A."/>
            <person name="Antonio M."/>
            <person name="Oren A."/>
            <person name="Chaudhuri R.R."/>
            <person name="La Ragione R."/>
            <person name="Hildebrand F."/>
            <person name="Pallen M.J."/>
        </authorList>
    </citation>
    <scope>NUCLEOTIDE SEQUENCE</scope>
    <source>
        <strain evidence="1">10192</strain>
    </source>
</reference>
<gene>
    <name evidence="1" type="ORF">IAC76_08945</name>
</gene>
<evidence type="ECO:0000313" key="2">
    <source>
        <dbReference type="Proteomes" id="UP000823632"/>
    </source>
</evidence>
<proteinExistence type="predicted"/>
<dbReference type="AlphaFoldDB" id="A0A9D9DSX8"/>
<dbReference type="EMBL" id="JADIND010000200">
    <property type="protein sequence ID" value="MBO8431500.1"/>
    <property type="molecule type" value="Genomic_DNA"/>
</dbReference>
<protein>
    <recommendedName>
        <fullName evidence="3">DUF1273 family protein</fullName>
    </recommendedName>
</protein>
<reference evidence="1" key="1">
    <citation type="submission" date="2020-10" db="EMBL/GenBank/DDBJ databases">
        <authorList>
            <person name="Gilroy R."/>
        </authorList>
    </citation>
    <scope>NUCLEOTIDE SEQUENCE</scope>
    <source>
        <strain evidence="1">10192</strain>
    </source>
</reference>
<accession>A0A9D9DSX8</accession>
<dbReference type="Gene3D" id="3.40.50.450">
    <property type="match status" value="1"/>
</dbReference>
<sequence length="146" mass="16478">MNGKTCFFIGSRHTPSRIQPQLAEAVDKHIIEYGVTSFTVGHYGSFDSLVIGVLNEAKKQYSHIKLYLLAPYALNQNREAPEGFDGTFYPEGLEKVPMRYAIVQANRYIVQNSDYLISYPGVGNSRKIVEYTQGREKKGLIKVTLL</sequence>